<accession>A0A1E2SMF4</accession>
<evidence type="ECO:0000313" key="2">
    <source>
        <dbReference type="EMBL" id="ODA90957.1"/>
    </source>
</evidence>
<dbReference type="Proteomes" id="UP000094426">
    <property type="component" value="Unassembled WGS sequence"/>
</dbReference>
<feature type="region of interest" description="Disordered" evidence="1">
    <location>
        <begin position="26"/>
        <end position="98"/>
    </location>
</feature>
<feature type="compositionally biased region" description="Basic and acidic residues" evidence="1">
    <location>
        <begin position="38"/>
        <end position="55"/>
    </location>
</feature>
<organism evidence="2 3">
    <name type="scientific">Leifsonia xyli subsp. xyli</name>
    <dbReference type="NCBI Taxonomy" id="59736"/>
    <lineage>
        <taxon>Bacteria</taxon>
        <taxon>Bacillati</taxon>
        <taxon>Actinomycetota</taxon>
        <taxon>Actinomycetes</taxon>
        <taxon>Micrococcales</taxon>
        <taxon>Microbacteriaceae</taxon>
        <taxon>Leifsonia</taxon>
    </lineage>
</organism>
<evidence type="ECO:0000256" key="1">
    <source>
        <dbReference type="SAM" id="MobiDB-lite"/>
    </source>
</evidence>
<sequence length="123" mass="13793">MAGLTDALLSQCLRVGLQFGADVVCHRRQPTLQSSAADQRRERGDRDQEARHDQRSQPAGNDECESEHCRGNEHPGCEEREDQRAGEKPRADPGGFRLRGHLRLEQREFGGGEALQLVQRGLH</sequence>
<comment type="caution">
    <text evidence="2">The sequence shown here is derived from an EMBL/GenBank/DDBJ whole genome shotgun (WGS) entry which is preliminary data.</text>
</comment>
<gene>
    <name evidence="2" type="ORF">ATY41_07820</name>
</gene>
<feature type="compositionally biased region" description="Basic and acidic residues" evidence="1">
    <location>
        <begin position="66"/>
        <end position="91"/>
    </location>
</feature>
<proteinExistence type="predicted"/>
<name>A0A1E2SMF4_LEIXY</name>
<reference evidence="2 3" key="1">
    <citation type="submission" date="2015-11" db="EMBL/GenBank/DDBJ databases">
        <authorList>
            <person name="Zhang Y."/>
            <person name="Guo Z."/>
        </authorList>
    </citation>
    <scope>NUCLEOTIDE SEQUENCE [LARGE SCALE GENOMIC DNA]</scope>
    <source>
        <strain evidence="3">gdw1</strain>
    </source>
</reference>
<evidence type="ECO:0000313" key="3">
    <source>
        <dbReference type="Proteomes" id="UP000094426"/>
    </source>
</evidence>
<dbReference type="AlphaFoldDB" id="A0A1E2SMF4"/>
<dbReference type="EMBL" id="LNZG01000004">
    <property type="protein sequence ID" value="ODA90957.1"/>
    <property type="molecule type" value="Genomic_DNA"/>
</dbReference>
<protein>
    <submittedName>
        <fullName evidence="2">Uncharacterized protein</fullName>
    </submittedName>
</protein>